<reference evidence="1 2" key="1">
    <citation type="submission" date="2020-03" db="EMBL/GenBank/DDBJ databases">
        <authorList>
            <person name="Wang L."/>
            <person name="He N."/>
            <person name="Li Y."/>
            <person name="Fang Y."/>
            <person name="Zhang F."/>
        </authorList>
    </citation>
    <scope>NUCLEOTIDE SEQUENCE [LARGE SCALE GENOMIC DNA]</scope>
    <source>
        <strain evidence="2">hsmgli-8</strain>
    </source>
</reference>
<proteinExistence type="predicted"/>
<dbReference type="InterPro" id="IPR036597">
    <property type="entry name" value="Fido-like_dom_sf"/>
</dbReference>
<dbReference type="EMBL" id="JAAVJI010000035">
    <property type="protein sequence ID" value="NJP03648.1"/>
    <property type="molecule type" value="Genomic_DNA"/>
</dbReference>
<protein>
    <recommendedName>
        <fullName evidence="3">Fido domain-containing protein</fullName>
    </recommendedName>
</protein>
<keyword evidence="2" id="KW-1185">Reference proteome</keyword>
<name>A0ABX0YNV2_9PSED</name>
<dbReference type="Gene3D" id="1.10.3290.10">
    <property type="entry name" value="Fido-like domain"/>
    <property type="match status" value="1"/>
</dbReference>
<evidence type="ECO:0000313" key="2">
    <source>
        <dbReference type="Proteomes" id="UP000746535"/>
    </source>
</evidence>
<accession>A0ABX0YNV2</accession>
<sequence length="447" mass="49886">MFGVSNTPRPIGSVGLPTPEAVRIGNHSLETLQQKVGDQVEPHLQRAFFRWMTVAKSDPNTAFSSLNAFMFAALDTVSTVMSDYRIHLTPDSMPENVDLLVKTALSRAKQSALLAKVAPPHSASAKFIEQVDPEKVDFGLAAIRELHLHGIGEGTPFADIAPEHRWRMCIDPQRVAFVEQHLSQTLNHPMIPFLFDSEPAYLHGMLNGWSISMQHLDHPVDSHLVDLLYRACNPTAPDAKSGFFEPGGGFPVKMGANLSPDGRRELLAFAQRVRKVAPHYGVVKDTQVFRNTWPQLATSPDPEALWKTMEPETNGTVVRSPIPQRTLTLLVDEFIQAYHTHMRDAPEQSVRHMVELCQSLERLHPYADRNCRTFGLLLLNNLLVRHGLPMTMLDDPNVLDGFSLDECVAKVEEGQARVQQWCRPKPMASDHAGGLLQARLNARFGSR</sequence>
<comment type="caution">
    <text evidence="1">The sequence shown here is derived from an EMBL/GenBank/DDBJ whole genome shotgun (WGS) entry which is preliminary data.</text>
</comment>
<dbReference type="RefSeq" id="WP_168086209.1">
    <property type="nucleotide sequence ID" value="NZ_JAAVJI010000035.1"/>
</dbReference>
<dbReference type="Proteomes" id="UP000746535">
    <property type="component" value="Unassembled WGS sequence"/>
</dbReference>
<evidence type="ECO:0000313" key="1">
    <source>
        <dbReference type="EMBL" id="NJP03648.1"/>
    </source>
</evidence>
<gene>
    <name evidence="1" type="ORF">HBH25_22800</name>
</gene>
<evidence type="ECO:0008006" key="3">
    <source>
        <dbReference type="Google" id="ProtNLM"/>
    </source>
</evidence>
<organism evidence="1 2">
    <name type="scientific">Pseudomonas quercus</name>
    <dbReference type="NCBI Taxonomy" id="2722792"/>
    <lineage>
        <taxon>Bacteria</taxon>
        <taxon>Pseudomonadati</taxon>
        <taxon>Pseudomonadota</taxon>
        <taxon>Gammaproteobacteria</taxon>
        <taxon>Pseudomonadales</taxon>
        <taxon>Pseudomonadaceae</taxon>
        <taxon>Pseudomonas</taxon>
    </lineage>
</organism>